<dbReference type="InterPro" id="IPR006143">
    <property type="entry name" value="RND_pump_MFP"/>
</dbReference>
<dbReference type="PROSITE" id="PS51257">
    <property type="entry name" value="PROKAR_LIPOPROTEIN"/>
    <property type="match status" value="1"/>
</dbReference>
<dbReference type="GO" id="GO:0015562">
    <property type="term" value="F:efflux transmembrane transporter activity"/>
    <property type="evidence" value="ECO:0007669"/>
    <property type="project" value="TreeGrafter"/>
</dbReference>
<dbReference type="PANTHER" id="PTHR30469:SF33">
    <property type="entry name" value="SLR1207 PROTEIN"/>
    <property type="match status" value="1"/>
</dbReference>
<organism evidence="5 6">
    <name type="scientific">Muribaculum gordoncarteri</name>
    <dbReference type="NCBI Taxonomy" id="2530390"/>
    <lineage>
        <taxon>Bacteria</taxon>
        <taxon>Pseudomonadati</taxon>
        <taxon>Bacteroidota</taxon>
        <taxon>Bacteroidia</taxon>
        <taxon>Bacteroidales</taxon>
        <taxon>Muribaculaceae</taxon>
        <taxon>Muribaculum</taxon>
    </lineage>
</organism>
<reference evidence="5 6" key="1">
    <citation type="submission" date="2019-02" db="EMBL/GenBank/DDBJ databases">
        <title>Isolation and identification of novel species under the genus Muribaculum.</title>
        <authorList>
            <person name="Miyake S."/>
            <person name="Ding Y."/>
            <person name="Low A."/>
            <person name="Soh M."/>
            <person name="Seedorf H."/>
        </authorList>
    </citation>
    <scope>NUCLEOTIDE SEQUENCE [LARGE SCALE GENOMIC DNA]</scope>
    <source>
        <strain evidence="5 6">TLL-A4</strain>
    </source>
</reference>
<dbReference type="GO" id="GO:1990281">
    <property type="term" value="C:efflux pump complex"/>
    <property type="evidence" value="ECO:0007669"/>
    <property type="project" value="TreeGrafter"/>
</dbReference>
<feature type="domain" description="Multidrug resistance protein MdtA-like barrel-sandwich hybrid" evidence="3">
    <location>
        <begin position="52"/>
        <end position="190"/>
    </location>
</feature>
<dbReference type="AlphaFoldDB" id="A0A4V1D1F9"/>
<dbReference type="Gene3D" id="2.40.30.170">
    <property type="match status" value="1"/>
</dbReference>
<feature type="compositionally biased region" description="Pro residues" evidence="2">
    <location>
        <begin position="385"/>
        <end position="394"/>
    </location>
</feature>
<dbReference type="InterPro" id="IPR058625">
    <property type="entry name" value="MdtA-like_BSH"/>
</dbReference>
<evidence type="ECO:0000313" key="6">
    <source>
        <dbReference type="Proteomes" id="UP000297031"/>
    </source>
</evidence>
<dbReference type="Pfam" id="PF25917">
    <property type="entry name" value="BSH_RND"/>
    <property type="match status" value="1"/>
</dbReference>
<dbReference type="Proteomes" id="UP000297031">
    <property type="component" value="Chromosome"/>
</dbReference>
<dbReference type="Pfam" id="PF25990">
    <property type="entry name" value="Beta-barrel_YknX"/>
    <property type="match status" value="1"/>
</dbReference>
<dbReference type="RefSeq" id="WP_136409886.1">
    <property type="nucleotide sequence ID" value="NZ_CP039393.1"/>
</dbReference>
<evidence type="ECO:0000256" key="2">
    <source>
        <dbReference type="SAM" id="MobiDB-lite"/>
    </source>
</evidence>
<dbReference type="SUPFAM" id="SSF111369">
    <property type="entry name" value="HlyD-like secretion proteins"/>
    <property type="match status" value="1"/>
</dbReference>
<dbReference type="InterPro" id="IPR058636">
    <property type="entry name" value="Beta-barrel_YknX"/>
</dbReference>
<dbReference type="KEGG" id="mgod:E7746_03810"/>
<accession>A0A4V1D1F9</accession>
<gene>
    <name evidence="5" type="ORF">E7746_03810</name>
</gene>
<dbReference type="Gene3D" id="2.40.50.100">
    <property type="match status" value="1"/>
</dbReference>
<dbReference type="Gene3D" id="1.10.287.470">
    <property type="entry name" value="Helix hairpin bin"/>
    <property type="match status" value="1"/>
</dbReference>
<dbReference type="PANTHER" id="PTHR30469">
    <property type="entry name" value="MULTIDRUG RESISTANCE PROTEIN MDTA"/>
    <property type="match status" value="1"/>
</dbReference>
<keyword evidence="6" id="KW-1185">Reference proteome</keyword>
<dbReference type="EMBL" id="CP039393">
    <property type="protein sequence ID" value="QCD35067.1"/>
    <property type="molecule type" value="Genomic_DNA"/>
</dbReference>
<evidence type="ECO:0000313" key="5">
    <source>
        <dbReference type="EMBL" id="QCD35067.1"/>
    </source>
</evidence>
<evidence type="ECO:0000259" key="3">
    <source>
        <dbReference type="Pfam" id="PF25917"/>
    </source>
</evidence>
<name>A0A4V1D1F9_9BACT</name>
<comment type="similarity">
    <text evidence="1">Belongs to the membrane fusion protein (MFP) (TC 8.A.1) family.</text>
</comment>
<sequence>MRIQQLIYTASIALMLSACSKEAKISLETAKVEVGEISESVTATGTVESVTQVDVGTQVTGIIDKLYVDYNSVVTKGQLLAEIEKTLLESDLKSADANMESARLTYEYNKTNYERDKKLHDKQLISDYEFQTSAKDYEVSKTSYDKARADRVRAAKNLNYAEIYSPIDGVVISREVEVGQTVVSNMNVANLYVIADLDNMQVVGNVDEADIGQVKLGQAVTFTVDAYPEMVFNGTVTQVRLNPTTESNVVTYEVIVAAPNPEHKLIPGLTANLTIYVTQEKDILTIPNKAFRFLPHDYPDAKNLPAAPADVEPFMAAEPDMKRVWVVRDNALVPVTIKTGVSNGAVTQVISGIGENDVVAVEYDMGMPQMGMPQGMGDGERSPFAPQPPGQRKK</sequence>
<dbReference type="OrthoDB" id="9809068at2"/>
<evidence type="ECO:0000256" key="1">
    <source>
        <dbReference type="ARBA" id="ARBA00009477"/>
    </source>
</evidence>
<feature type="region of interest" description="Disordered" evidence="2">
    <location>
        <begin position="370"/>
        <end position="394"/>
    </location>
</feature>
<dbReference type="NCBIfam" id="TIGR01730">
    <property type="entry name" value="RND_mfp"/>
    <property type="match status" value="1"/>
</dbReference>
<protein>
    <submittedName>
        <fullName evidence="5">Efflux RND transporter periplasmic adaptor subunit</fullName>
    </submittedName>
</protein>
<proteinExistence type="inferred from homology"/>
<feature type="domain" description="YknX-like beta-barrel" evidence="4">
    <location>
        <begin position="200"/>
        <end position="275"/>
    </location>
</feature>
<evidence type="ECO:0000259" key="4">
    <source>
        <dbReference type="Pfam" id="PF25990"/>
    </source>
</evidence>